<reference evidence="2" key="1">
    <citation type="journal article" date="2014" name="Front. Microbiol.">
        <title>High frequency of phylogenetically diverse reductive dehalogenase-homologous genes in deep subseafloor sedimentary metagenomes.</title>
        <authorList>
            <person name="Kawai M."/>
            <person name="Futagami T."/>
            <person name="Toyoda A."/>
            <person name="Takaki Y."/>
            <person name="Nishi S."/>
            <person name="Hori S."/>
            <person name="Arai W."/>
            <person name="Tsubouchi T."/>
            <person name="Morono Y."/>
            <person name="Uchiyama I."/>
            <person name="Ito T."/>
            <person name="Fujiyama A."/>
            <person name="Inagaki F."/>
            <person name="Takami H."/>
        </authorList>
    </citation>
    <scope>NUCLEOTIDE SEQUENCE</scope>
    <source>
        <strain evidence="2">Expedition CK06-06</strain>
    </source>
</reference>
<evidence type="ECO:0000313" key="2">
    <source>
        <dbReference type="EMBL" id="GAG42047.1"/>
    </source>
</evidence>
<comment type="caution">
    <text evidence="2">The sequence shown here is derived from an EMBL/GenBank/DDBJ whole genome shotgun (WGS) entry which is preliminary data.</text>
</comment>
<evidence type="ECO:0000256" key="1">
    <source>
        <dbReference type="SAM" id="MobiDB-lite"/>
    </source>
</evidence>
<feature type="region of interest" description="Disordered" evidence="1">
    <location>
        <begin position="24"/>
        <end position="43"/>
    </location>
</feature>
<gene>
    <name evidence="2" type="ORF">S01H1_84314</name>
</gene>
<sequence>MTQNRTSIAILLIGGLLLVLGPYLQGGGTDENPPQPPTPQPVPGERFVLIVEESADRSAANATTLFSLRRYLNSNGLTYQVTDQDQTEAGQPSPWLQPYLE</sequence>
<proteinExistence type="predicted"/>
<feature type="region of interest" description="Disordered" evidence="1">
    <location>
        <begin position="82"/>
        <end position="101"/>
    </location>
</feature>
<feature type="compositionally biased region" description="Pro residues" evidence="1">
    <location>
        <begin position="33"/>
        <end position="42"/>
    </location>
</feature>
<dbReference type="AlphaFoldDB" id="X0Y401"/>
<name>X0Y401_9ZZZZ</name>
<dbReference type="EMBL" id="BARS01057527">
    <property type="protein sequence ID" value="GAG42047.1"/>
    <property type="molecule type" value="Genomic_DNA"/>
</dbReference>
<organism evidence="2">
    <name type="scientific">marine sediment metagenome</name>
    <dbReference type="NCBI Taxonomy" id="412755"/>
    <lineage>
        <taxon>unclassified sequences</taxon>
        <taxon>metagenomes</taxon>
        <taxon>ecological metagenomes</taxon>
    </lineage>
</organism>
<accession>X0Y401</accession>
<feature type="non-terminal residue" evidence="2">
    <location>
        <position position="101"/>
    </location>
</feature>
<protein>
    <submittedName>
        <fullName evidence="2">Uncharacterized protein</fullName>
    </submittedName>
</protein>